<dbReference type="Pfam" id="PF16290">
    <property type="entry name" value="DUF4936"/>
    <property type="match status" value="1"/>
</dbReference>
<proteinExistence type="predicted"/>
<dbReference type="Proteomes" id="UP001501353">
    <property type="component" value="Unassembled WGS sequence"/>
</dbReference>
<evidence type="ECO:0008006" key="3">
    <source>
        <dbReference type="Google" id="ProtNLM"/>
    </source>
</evidence>
<protein>
    <recommendedName>
        <fullName evidence="3">DUF4936 domain-containing protein</fullName>
    </recommendedName>
</protein>
<dbReference type="InterPro" id="IPR032556">
    <property type="entry name" value="DUF4936"/>
</dbReference>
<name>A0ABP7SGW2_9BURK</name>
<keyword evidence="2" id="KW-1185">Reference proteome</keyword>
<sequence length="95" mass="10869">MDIFVYYTIRSQDAALARQRAAALRQRMAAGYDIAVQLKRRPEEKEGLQTWMEIYQDVPPGFDTVIEHVAAEEGLAMLSQGYRHIEHFEDLAPCA</sequence>
<organism evidence="1 2">
    <name type="scientific">Actimicrobium antarcticum</name>
    <dbReference type="NCBI Taxonomy" id="1051899"/>
    <lineage>
        <taxon>Bacteria</taxon>
        <taxon>Pseudomonadati</taxon>
        <taxon>Pseudomonadota</taxon>
        <taxon>Betaproteobacteria</taxon>
        <taxon>Burkholderiales</taxon>
        <taxon>Oxalobacteraceae</taxon>
        <taxon>Actimicrobium</taxon>
    </lineage>
</organism>
<dbReference type="RefSeq" id="WP_344761209.1">
    <property type="nucleotide sequence ID" value="NZ_BAAAZE010000001.1"/>
</dbReference>
<comment type="caution">
    <text evidence="1">The sequence shown here is derived from an EMBL/GenBank/DDBJ whole genome shotgun (WGS) entry which is preliminary data.</text>
</comment>
<reference evidence="2" key="1">
    <citation type="journal article" date="2019" name="Int. J. Syst. Evol. Microbiol.">
        <title>The Global Catalogue of Microorganisms (GCM) 10K type strain sequencing project: providing services to taxonomists for standard genome sequencing and annotation.</title>
        <authorList>
            <consortium name="The Broad Institute Genomics Platform"/>
            <consortium name="The Broad Institute Genome Sequencing Center for Infectious Disease"/>
            <person name="Wu L."/>
            <person name="Ma J."/>
        </authorList>
    </citation>
    <scope>NUCLEOTIDE SEQUENCE [LARGE SCALE GENOMIC DNA]</scope>
    <source>
        <strain evidence="2">JCM 16673</strain>
    </source>
</reference>
<accession>A0ABP7SGW2</accession>
<dbReference type="EMBL" id="BAAAZE010000001">
    <property type="protein sequence ID" value="GAA4011609.1"/>
    <property type="molecule type" value="Genomic_DNA"/>
</dbReference>
<evidence type="ECO:0000313" key="1">
    <source>
        <dbReference type="EMBL" id="GAA4011609.1"/>
    </source>
</evidence>
<evidence type="ECO:0000313" key="2">
    <source>
        <dbReference type="Proteomes" id="UP001501353"/>
    </source>
</evidence>
<gene>
    <name evidence="1" type="ORF">GCM10022212_00940</name>
</gene>